<gene>
    <name evidence="3" type="ORF">AFUS01_LOCUS2299</name>
</gene>
<dbReference type="Proteomes" id="UP000708208">
    <property type="component" value="Unassembled WGS sequence"/>
</dbReference>
<feature type="compositionally biased region" description="Acidic residues" evidence="1">
    <location>
        <begin position="208"/>
        <end position="217"/>
    </location>
</feature>
<feature type="compositionally biased region" description="Basic and acidic residues" evidence="1">
    <location>
        <begin position="85"/>
        <end position="99"/>
    </location>
</feature>
<evidence type="ECO:0000313" key="4">
    <source>
        <dbReference type="Proteomes" id="UP000708208"/>
    </source>
</evidence>
<keyword evidence="4" id="KW-1185">Reference proteome</keyword>
<accession>A0A8J2J815</accession>
<evidence type="ECO:0000256" key="1">
    <source>
        <dbReference type="SAM" id="MobiDB-lite"/>
    </source>
</evidence>
<proteinExistence type="predicted"/>
<sequence>MEVIHNQAVPSHCRFHFDLNKYGNADTRYHGIKCRITKWSTSPVAPEMELLFRRESLHSGDGDTSLDYSSPEVENSRDSFPLKNVDLEHKGKSLEDNTQRKHKRKDDWELEEDLNTPGTSNNGCGNVQKTRDLSSNYGKGQNPCAHSSTSGWMEENDSTSDESFNNDLLGYNSSDVSESVDLNELNNIRDDIISSNDEDGEEKTYEQDPADSEDEQERWDRISRTVERMKLLLMKYPKFTSRVGNNKIITALHAMMDTLVDRKSPTSADIKMVEEQMENFKSVLFAGIEEDLIKWKSQRRSYRFYILRCFTLLAIMAAIASVAFKYSSMEVE</sequence>
<feature type="region of interest" description="Disordered" evidence="1">
    <location>
        <begin position="187"/>
        <end position="219"/>
    </location>
</feature>
<name>A0A8J2J815_9HEXA</name>
<reference evidence="3" key="1">
    <citation type="submission" date="2021-06" db="EMBL/GenBank/DDBJ databases">
        <authorList>
            <person name="Hodson N. C."/>
            <person name="Mongue J. A."/>
            <person name="Jaron S. K."/>
        </authorList>
    </citation>
    <scope>NUCLEOTIDE SEQUENCE</scope>
</reference>
<feature type="compositionally biased region" description="Polar residues" evidence="1">
    <location>
        <begin position="161"/>
        <end position="170"/>
    </location>
</feature>
<organism evidence="3 4">
    <name type="scientific">Allacma fusca</name>
    <dbReference type="NCBI Taxonomy" id="39272"/>
    <lineage>
        <taxon>Eukaryota</taxon>
        <taxon>Metazoa</taxon>
        <taxon>Ecdysozoa</taxon>
        <taxon>Arthropoda</taxon>
        <taxon>Hexapoda</taxon>
        <taxon>Collembola</taxon>
        <taxon>Symphypleona</taxon>
        <taxon>Sminthuridae</taxon>
        <taxon>Allacma</taxon>
    </lineage>
</organism>
<evidence type="ECO:0000256" key="2">
    <source>
        <dbReference type="SAM" id="Phobius"/>
    </source>
</evidence>
<keyword evidence="2" id="KW-0472">Membrane</keyword>
<comment type="caution">
    <text evidence="3">The sequence shown here is derived from an EMBL/GenBank/DDBJ whole genome shotgun (WGS) entry which is preliminary data.</text>
</comment>
<feature type="transmembrane region" description="Helical" evidence="2">
    <location>
        <begin position="304"/>
        <end position="324"/>
    </location>
</feature>
<feature type="compositionally biased region" description="Polar residues" evidence="1">
    <location>
        <begin position="116"/>
        <end position="151"/>
    </location>
</feature>
<feature type="region of interest" description="Disordered" evidence="1">
    <location>
        <begin position="59"/>
        <end position="170"/>
    </location>
</feature>
<protein>
    <submittedName>
        <fullName evidence="3">Uncharacterized protein</fullName>
    </submittedName>
</protein>
<keyword evidence="2" id="KW-0812">Transmembrane</keyword>
<evidence type="ECO:0000313" key="3">
    <source>
        <dbReference type="EMBL" id="CAG7674152.1"/>
    </source>
</evidence>
<keyword evidence="2" id="KW-1133">Transmembrane helix</keyword>
<dbReference type="AlphaFoldDB" id="A0A8J2J815"/>
<dbReference type="EMBL" id="CAJVCH010013116">
    <property type="protein sequence ID" value="CAG7674152.1"/>
    <property type="molecule type" value="Genomic_DNA"/>
</dbReference>